<keyword evidence="2" id="KW-1185">Reference proteome</keyword>
<dbReference type="InterPro" id="IPR025961">
    <property type="entry name" value="Metal_resist"/>
</dbReference>
<dbReference type="EMBL" id="BSOP01000051">
    <property type="protein sequence ID" value="GLR54510.1"/>
    <property type="molecule type" value="Genomic_DNA"/>
</dbReference>
<evidence type="ECO:0000313" key="2">
    <source>
        <dbReference type="Proteomes" id="UP001156702"/>
    </source>
</evidence>
<sequence length="161" mass="17651">MEDSSKKGRLRKYLVGGMTAVLALGALAVTGVVQANGFRGHGFGDPFGGFGLERALKSVDTTKEQRQRIWAIVDAARTEIRPMISDLDDRRDRLAALVRAETLDRAAIETLRKEVLATADAVSARALDAFIQAAEVLTPEQRTELLEKRRSFGPGFRPGRE</sequence>
<dbReference type="Pfam" id="PF13801">
    <property type="entry name" value="Metal_resist"/>
    <property type="match status" value="1"/>
</dbReference>
<dbReference type="CDD" id="cd09916">
    <property type="entry name" value="CpxP_like"/>
    <property type="match status" value="1"/>
</dbReference>
<proteinExistence type="predicted"/>
<gene>
    <name evidence="1" type="ORF">GCM10007923_57270</name>
</gene>
<evidence type="ECO:0000313" key="1">
    <source>
        <dbReference type="EMBL" id="GLR54510.1"/>
    </source>
</evidence>
<dbReference type="Gene3D" id="1.20.120.1490">
    <property type="match status" value="1"/>
</dbReference>
<name>A0ABQ5ZQX6_9HYPH</name>
<evidence type="ECO:0008006" key="3">
    <source>
        <dbReference type="Google" id="ProtNLM"/>
    </source>
</evidence>
<reference evidence="2" key="1">
    <citation type="journal article" date="2019" name="Int. J. Syst. Evol. Microbiol.">
        <title>The Global Catalogue of Microorganisms (GCM) 10K type strain sequencing project: providing services to taxonomists for standard genome sequencing and annotation.</title>
        <authorList>
            <consortium name="The Broad Institute Genomics Platform"/>
            <consortium name="The Broad Institute Genome Sequencing Center for Infectious Disease"/>
            <person name="Wu L."/>
            <person name="Ma J."/>
        </authorList>
    </citation>
    <scope>NUCLEOTIDE SEQUENCE [LARGE SCALE GENOMIC DNA]</scope>
    <source>
        <strain evidence="2">NBRC 102122</strain>
    </source>
</reference>
<accession>A0ABQ5ZQX6</accession>
<organism evidence="1 2">
    <name type="scientific">Shinella yambaruensis</name>
    <dbReference type="NCBI Taxonomy" id="415996"/>
    <lineage>
        <taxon>Bacteria</taxon>
        <taxon>Pseudomonadati</taxon>
        <taxon>Pseudomonadota</taxon>
        <taxon>Alphaproteobacteria</taxon>
        <taxon>Hyphomicrobiales</taxon>
        <taxon>Rhizobiaceae</taxon>
        <taxon>Shinella</taxon>
    </lineage>
</organism>
<comment type="caution">
    <text evidence="1">The sequence shown here is derived from an EMBL/GenBank/DDBJ whole genome shotgun (WGS) entry which is preliminary data.</text>
</comment>
<dbReference type="RefSeq" id="WP_244766405.1">
    <property type="nucleotide sequence ID" value="NZ_BSOP01000051.1"/>
</dbReference>
<dbReference type="Proteomes" id="UP001156702">
    <property type="component" value="Unassembled WGS sequence"/>
</dbReference>
<protein>
    <recommendedName>
        <fullName evidence="3">Periplasmic heavy metal sensor</fullName>
    </recommendedName>
</protein>
<dbReference type="InterPro" id="IPR012899">
    <property type="entry name" value="LTXXQ"/>
</dbReference>